<evidence type="ECO:0000313" key="2">
    <source>
        <dbReference type="EMBL" id="BAT82601.1"/>
    </source>
</evidence>
<evidence type="ECO:0000313" key="3">
    <source>
        <dbReference type="Proteomes" id="UP000291084"/>
    </source>
</evidence>
<name>A0A0S3RPU4_PHAAN</name>
<keyword evidence="1" id="KW-0732">Signal</keyword>
<gene>
    <name evidence="2" type="primary">Vigan.03G264100</name>
    <name evidence="2" type="ORF">VIGAN_03264100</name>
</gene>
<feature type="signal peptide" evidence="1">
    <location>
        <begin position="1"/>
        <end position="21"/>
    </location>
</feature>
<organism evidence="2 3">
    <name type="scientific">Vigna angularis var. angularis</name>
    <dbReference type="NCBI Taxonomy" id="157739"/>
    <lineage>
        <taxon>Eukaryota</taxon>
        <taxon>Viridiplantae</taxon>
        <taxon>Streptophyta</taxon>
        <taxon>Embryophyta</taxon>
        <taxon>Tracheophyta</taxon>
        <taxon>Spermatophyta</taxon>
        <taxon>Magnoliopsida</taxon>
        <taxon>eudicotyledons</taxon>
        <taxon>Gunneridae</taxon>
        <taxon>Pentapetalae</taxon>
        <taxon>rosids</taxon>
        <taxon>fabids</taxon>
        <taxon>Fabales</taxon>
        <taxon>Fabaceae</taxon>
        <taxon>Papilionoideae</taxon>
        <taxon>50 kb inversion clade</taxon>
        <taxon>NPAAA clade</taxon>
        <taxon>indigoferoid/millettioid clade</taxon>
        <taxon>Phaseoleae</taxon>
        <taxon>Vigna</taxon>
    </lineage>
</organism>
<dbReference type="Proteomes" id="UP000291084">
    <property type="component" value="Chromosome 3"/>
</dbReference>
<dbReference type="EMBL" id="AP015036">
    <property type="protein sequence ID" value="BAT82601.1"/>
    <property type="molecule type" value="Genomic_DNA"/>
</dbReference>
<keyword evidence="3" id="KW-1185">Reference proteome</keyword>
<protein>
    <submittedName>
        <fullName evidence="2">Uncharacterized protein</fullName>
    </submittedName>
</protein>
<dbReference type="AlphaFoldDB" id="A0A0S3RPU4"/>
<feature type="chain" id="PRO_5006617346" evidence="1">
    <location>
        <begin position="22"/>
        <end position="70"/>
    </location>
</feature>
<evidence type="ECO:0000256" key="1">
    <source>
        <dbReference type="SAM" id="SignalP"/>
    </source>
</evidence>
<reference evidence="2 3" key="1">
    <citation type="journal article" date="2015" name="Sci. Rep.">
        <title>The power of single molecule real-time sequencing technology in the de novo assembly of a eukaryotic genome.</title>
        <authorList>
            <person name="Sakai H."/>
            <person name="Naito K."/>
            <person name="Ogiso-Tanaka E."/>
            <person name="Takahashi Y."/>
            <person name="Iseki K."/>
            <person name="Muto C."/>
            <person name="Satou K."/>
            <person name="Teruya K."/>
            <person name="Shiroma A."/>
            <person name="Shimoji M."/>
            <person name="Hirano T."/>
            <person name="Itoh T."/>
            <person name="Kaga A."/>
            <person name="Tomooka N."/>
        </authorList>
    </citation>
    <scope>NUCLEOTIDE SEQUENCE [LARGE SCALE GENOMIC DNA]</scope>
    <source>
        <strain evidence="3">cv. Shumari</strain>
    </source>
</reference>
<sequence length="70" mass="8421">PWLIAVKTFLHIILFTRDFWAFSPVMRTPALITFHRSINRLLRFQIRLPQLFSSRKLILLSLQNSIWIDL</sequence>
<proteinExistence type="predicted"/>
<accession>A0A0S3RPU4</accession>
<feature type="non-terminal residue" evidence="2">
    <location>
        <position position="1"/>
    </location>
</feature>